<evidence type="ECO:0000256" key="7">
    <source>
        <dbReference type="HAMAP-Rule" id="MF_01517"/>
    </source>
</evidence>
<dbReference type="GO" id="GO:0006099">
    <property type="term" value="P:tricarboxylic acid cycle"/>
    <property type="evidence" value="ECO:0007669"/>
    <property type="project" value="UniProtKB-UniRule"/>
</dbReference>
<feature type="domain" description="Lactate/malate dehydrogenase N-terminal" evidence="12">
    <location>
        <begin position="8"/>
        <end position="151"/>
    </location>
</feature>
<protein>
    <recommendedName>
        <fullName evidence="3 7">Malate dehydrogenase</fullName>
        <ecNumber evidence="2 7">1.1.1.37</ecNumber>
    </recommendedName>
</protein>
<dbReference type="AlphaFoldDB" id="A0A6I3MBR0"/>
<evidence type="ECO:0000313" key="15">
    <source>
        <dbReference type="Proteomes" id="UP000433071"/>
    </source>
</evidence>
<evidence type="ECO:0000256" key="4">
    <source>
        <dbReference type="ARBA" id="ARBA00023002"/>
    </source>
</evidence>
<dbReference type="OrthoDB" id="9802969at2"/>
<dbReference type="Proteomes" id="UP000433071">
    <property type="component" value="Unassembled WGS sequence"/>
</dbReference>
<dbReference type="FunFam" id="3.90.110.10:FF:000002">
    <property type="entry name" value="Malate dehydrogenase"/>
    <property type="match status" value="1"/>
</dbReference>
<evidence type="ECO:0000259" key="12">
    <source>
        <dbReference type="Pfam" id="PF00056"/>
    </source>
</evidence>
<evidence type="ECO:0000259" key="13">
    <source>
        <dbReference type="Pfam" id="PF02866"/>
    </source>
</evidence>
<dbReference type="Gene3D" id="3.40.50.720">
    <property type="entry name" value="NAD(P)-binding Rossmann-like Domain"/>
    <property type="match status" value="1"/>
</dbReference>
<dbReference type="InterPro" id="IPR001252">
    <property type="entry name" value="Malate_DH_AS"/>
</dbReference>
<comment type="catalytic activity">
    <reaction evidence="6 7 11">
        <text>(S)-malate + NAD(+) = oxaloacetate + NADH + H(+)</text>
        <dbReference type="Rhea" id="RHEA:21432"/>
        <dbReference type="ChEBI" id="CHEBI:15378"/>
        <dbReference type="ChEBI" id="CHEBI:15589"/>
        <dbReference type="ChEBI" id="CHEBI:16452"/>
        <dbReference type="ChEBI" id="CHEBI:57540"/>
        <dbReference type="ChEBI" id="CHEBI:57945"/>
        <dbReference type="EC" id="1.1.1.37"/>
    </reaction>
</comment>
<dbReference type="Gene3D" id="3.90.110.10">
    <property type="entry name" value="Lactate dehydrogenase/glycoside hydrolase, family 4, C-terminal"/>
    <property type="match status" value="1"/>
</dbReference>
<dbReference type="InterPro" id="IPR015955">
    <property type="entry name" value="Lactate_DH/Glyco_Ohase_4_C"/>
</dbReference>
<dbReference type="InterPro" id="IPR022383">
    <property type="entry name" value="Lactate/malate_DH_C"/>
</dbReference>
<keyword evidence="5 7" id="KW-0520">NAD</keyword>
<comment type="caution">
    <text evidence="14">The sequence shown here is derived from an EMBL/GenBank/DDBJ whole genome shotgun (WGS) entry which is preliminary data.</text>
</comment>
<feature type="binding site" evidence="7">
    <location>
        <position position="114"/>
    </location>
    <ligand>
        <name>NAD(+)</name>
        <dbReference type="ChEBI" id="CHEBI:57540"/>
    </ligand>
</feature>
<dbReference type="EMBL" id="WMLB01000042">
    <property type="protein sequence ID" value="MTH70188.1"/>
    <property type="molecule type" value="Genomic_DNA"/>
</dbReference>
<gene>
    <name evidence="7" type="primary">mdh</name>
    <name evidence="14" type="ORF">GJ743_17610</name>
</gene>
<dbReference type="InterPro" id="IPR036291">
    <property type="entry name" value="NAD(P)-bd_dom_sf"/>
</dbReference>
<dbReference type="Pfam" id="PF00056">
    <property type="entry name" value="Ldh_1_N"/>
    <property type="match status" value="1"/>
</dbReference>
<evidence type="ECO:0000256" key="1">
    <source>
        <dbReference type="ARBA" id="ARBA00009613"/>
    </source>
</evidence>
<dbReference type="GO" id="GO:0006108">
    <property type="term" value="P:malate metabolic process"/>
    <property type="evidence" value="ECO:0007669"/>
    <property type="project" value="InterPro"/>
</dbReference>
<dbReference type="SUPFAM" id="SSF51735">
    <property type="entry name" value="NAD(P)-binding Rossmann-fold domains"/>
    <property type="match status" value="1"/>
</dbReference>
<feature type="binding site" evidence="7 9">
    <location>
        <position position="164"/>
    </location>
    <ligand>
        <name>substrate</name>
    </ligand>
</feature>
<evidence type="ECO:0000256" key="5">
    <source>
        <dbReference type="ARBA" id="ARBA00023027"/>
    </source>
</evidence>
<feature type="binding site" evidence="7 9">
    <location>
        <position position="100"/>
    </location>
    <ligand>
        <name>substrate</name>
    </ligand>
</feature>
<dbReference type="InterPro" id="IPR010945">
    <property type="entry name" value="Malate_DH_type2"/>
</dbReference>
<dbReference type="Pfam" id="PF02866">
    <property type="entry name" value="Ldh_1_C"/>
    <property type="match status" value="1"/>
</dbReference>
<sequence length="338" mass="34890">MSRSRPVTITITGAGGQIGYALLFRIASGALLGPDTAVRLNLLEIPQGLRAAEGAALELQDSAFPLLAHVEVTADPAVAFEGANAALLVGARPRTAGMERGDLLEANGGIFGPQGRAINDHAADDVRVVVVGNPANTNALIAASHAPDVPNERFTALTRLDHNRALGQLAAAVSTPVGGIRGVTIWGNHSATQFPDVAHATADGDPVPALLAARLGGTDAAHEWLADHFIPRVARRGAEIIEVRGSSSVASAASATIDHMRNWMLGTGERGRTSAAIWSNGEYGVAEGVISSFPVVAEGGAWSVVEGLGVDAFARERIDASVAELVDEREAVRALGLI</sequence>
<proteinExistence type="inferred from homology"/>
<comment type="similarity">
    <text evidence="1 7">Belongs to the LDH/MDH superfamily. MDH type 2 family.</text>
</comment>
<dbReference type="GO" id="GO:0030060">
    <property type="term" value="F:L-malate dehydrogenase (NAD+) activity"/>
    <property type="evidence" value="ECO:0007669"/>
    <property type="project" value="UniProtKB-UniRule"/>
</dbReference>
<dbReference type="RefSeq" id="WP_155053196.1">
    <property type="nucleotide sequence ID" value="NZ_BAAAIB010000010.1"/>
</dbReference>
<feature type="binding site" evidence="7 9">
    <location>
        <position position="133"/>
    </location>
    <ligand>
        <name>substrate</name>
    </ligand>
</feature>
<dbReference type="SUPFAM" id="SSF56327">
    <property type="entry name" value="LDH C-terminal domain-like"/>
    <property type="match status" value="1"/>
</dbReference>
<evidence type="ECO:0000256" key="11">
    <source>
        <dbReference type="RuleBase" id="RU000422"/>
    </source>
</evidence>
<keyword evidence="4 7" id="KW-0560">Oxidoreductase</keyword>
<evidence type="ECO:0000313" key="14">
    <source>
        <dbReference type="EMBL" id="MTH70188.1"/>
    </source>
</evidence>
<evidence type="ECO:0000256" key="6">
    <source>
        <dbReference type="ARBA" id="ARBA00048313"/>
    </source>
</evidence>
<dbReference type="PANTHER" id="PTHR23382">
    <property type="entry name" value="MALATE DEHYDROGENASE"/>
    <property type="match status" value="1"/>
</dbReference>
<evidence type="ECO:0000256" key="8">
    <source>
        <dbReference type="PIRSR" id="PIRSR000102-1"/>
    </source>
</evidence>
<dbReference type="InterPro" id="IPR001236">
    <property type="entry name" value="Lactate/malate_DH_N"/>
</dbReference>
<feature type="binding site" evidence="7 10">
    <location>
        <begin position="131"/>
        <end position="133"/>
    </location>
    <ligand>
        <name>NAD(+)</name>
        <dbReference type="ChEBI" id="CHEBI:57540"/>
    </ligand>
</feature>
<dbReference type="EC" id="1.1.1.37" evidence="2 7"/>
<name>A0A6I3MBR0_9MICO</name>
<feature type="domain" description="Lactate/malate dehydrogenase C-terminal" evidence="13">
    <location>
        <begin position="158"/>
        <end position="332"/>
    </location>
</feature>
<dbReference type="FunFam" id="3.40.50.720:FF:000010">
    <property type="entry name" value="Malate dehydrogenase"/>
    <property type="match status" value="1"/>
</dbReference>
<feature type="active site" description="Proton acceptor" evidence="7 8">
    <location>
        <position position="189"/>
    </location>
</feature>
<dbReference type="PIRSF" id="PIRSF000102">
    <property type="entry name" value="Lac_mal_DH"/>
    <property type="match status" value="1"/>
</dbReference>
<feature type="binding site" evidence="7 10">
    <location>
        <begin position="13"/>
        <end position="19"/>
    </location>
    <ligand>
        <name>NAD(+)</name>
        <dbReference type="ChEBI" id="CHEBI:57540"/>
    </ligand>
</feature>
<keyword evidence="7 11" id="KW-0816">Tricarboxylic acid cycle</keyword>
<comment type="function">
    <text evidence="7">Catalyzes the reversible oxidation of malate to oxaloacetate.</text>
</comment>
<evidence type="ECO:0000256" key="9">
    <source>
        <dbReference type="PIRSR" id="PIRSR000102-2"/>
    </source>
</evidence>
<feature type="binding site" evidence="7 9">
    <location>
        <position position="94"/>
    </location>
    <ligand>
        <name>substrate</name>
    </ligand>
</feature>
<reference evidence="14 15" key="1">
    <citation type="submission" date="2019-11" db="EMBL/GenBank/DDBJ databases">
        <title>Agromyces kandeliae sp. nov., isolated from mangrove soil.</title>
        <authorList>
            <person name="Wang R."/>
        </authorList>
    </citation>
    <scope>NUCLEOTIDE SEQUENCE [LARGE SCALE GENOMIC DNA]</scope>
    <source>
        <strain evidence="14 15">JCM 11433</strain>
    </source>
</reference>
<evidence type="ECO:0000256" key="10">
    <source>
        <dbReference type="PIRSR" id="PIRSR000102-3"/>
    </source>
</evidence>
<organism evidence="14 15">
    <name type="scientific">Agromyces bracchium</name>
    <dbReference type="NCBI Taxonomy" id="88376"/>
    <lineage>
        <taxon>Bacteria</taxon>
        <taxon>Bacillati</taxon>
        <taxon>Actinomycetota</taxon>
        <taxon>Actinomycetes</taxon>
        <taxon>Micrococcales</taxon>
        <taxon>Microbacteriaceae</taxon>
        <taxon>Agromyces</taxon>
    </lineage>
</organism>
<evidence type="ECO:0000256" key="3">
    <source>
        <dbReference type="ARBA" id="ARBA00020382"/>
    </source>
</evidence>
<evidence type="ECO:0000256" key="2">
    <source>
        <dbReference type="ARBA" id="ARBA00012995"/>
    </source>
</evidence>
<dbReference type="NCBIfam" id="TIGR01759">
    <property type="entry name" value="MalateDH-SF1"/>
    <property type="match status" value="1"/>
</dbReference>
<feature type="binding site" evidence="7 10">
    <location>
        <position position="107"/>
    </location>
    <ligand>
        <name>NAD(+)</name>
        <dbReference type="ChEBI" id="CHEBI:57540"/>
    </ligand>
</feature>
<dbReference type="HAMAP" id="MF_01517">
    <property type="entry name" value="Malate_dehydrog_2"/>
    <property type="match status" value="1"/>
</dbReference>
<dbReference type="InterPro" id="IPR001557">
    <property type="entry name" value="L-lactate/malate_DH"/>
</dbReference>
<accession>A0A6I3MBR0</accession>
<dbReference type="NCBIfam" id="NF003916">
    <property type="entry name" value="PRK05442.1"/>
    <property type="match status" value="1"/>
</dbReference>
<dbReference type="PROSITE" id="PS00068">
    <property type="entry name" value="MDH"/>
    <property type="match status" value="1"/>
</dbReference>
<keyword evidence="15" id="KW-1185">Reference proteome</keyword>